<dbReference type="InterPro" id="IPR023214">
    <property type="entry name" value="HAD_sf"/>
</dbReference>
<accession>A0A136WFT5</accession>
<name>A0A136WFT5_9FIRM</name>
<dbReference type="PROSITE" id="PS50969">
    <property type="entry name" value="FCP1"/>
    <property type="match status" value="1"/>
</dbReference>
<dbReference type="SFLD" id="SFLDG01129">
    <property type="entry name" value="C1.5:_HAD__Beta-PGM__Phosphata"/>
    <property type="match status" value="1"/>
</dbReference>
<dbReference type="InterPro" id="IPR023198">
    <property type="entry name" value="PGP-like_dom2"/>
</dbReference>
<dbReference type="SFLD" id="SFLDS00003">
    <property type="entry name" value="Haloacid_Dehalogenase"/>
    <property type="match status" value="1"/>
</dbReference>
<dbReference type="NCBIfam" id="TIGR01509">
    <property type="entry name" value="HAD-SF-IA-v3"/>
    <property type="match status" value="1"/>
</dbReference>
<dbReference type="PRINTS" id="PR00413">
    <property type="entry name" value="HADHALOGNASE"/>
</dbReference>
<comment type="caution">
    <text evidence="2">The sequence shown here is derived from an EMBL/GenBank/DDBJ whole genome shotgun (WGS) entry which is preliminary data.</text>
</comment>
<dbReference type="Gene3D" id="1.10.150.240">
    <property type="entry name" value="Putative phosphatase, domain 2"/>
    <property type="match status" value="1"/>
</dbReference>
<dbReference type="InterPro" id="IPR006439">
    <property type="entry name" value="HAD-SF_hydro_IA"/>
</dbReference>
<dbReference type="STRING" id="36847.CLNEO_13360"/>
<dbReference type="SUPFAM" id="SSF56784">
    <property type="entry name" value="HAD-like"/>
    <property type="match status" value="1"/>
</dbReference>
<dbReference type="AlphaFoldDB" id="A0A136WFT5"/>
<dbReference type="EMBL" id="LRVM01000003">
    <property type="protein sequence ID" value="KXL53365.1"/>
    <property type="molecule type" value="Genomic_DNA"/>
</dbReference>
<feature type="domain" description="FCP1 homology" evidence="1">
    <location>
        <begin position="1"/>
        <end position="206"/>
    </location>
</feature>
<gene>
    <name evidence="2" type="ORF">CLNEO_13360</name>
</gene>
<protein>
    <submittedName>
        <fullName evidence="2">Phosphorylated carbohydrates phosphatase</fullName>
        <ecNumber evidence="2">3.1.3.-</ecNumber>
    </submittedName>
</protein>
<dbReference type="InterPro" id="IPR004274">
    <property type="entry name" value="FCP1_dom"/>
</dbReference>
<dbReference type="PATRIC" id="fig|36847.3.peg.1552"/>
<reference evidence="2 3" key="1">
    <citation type="submission" date="2016-01" db="EMBL/GenBank/DDBJ databases">
        <title>Genome sequence of Clostridium neopropionicum X4, DSM-3847.</title>
        <authorList>
            <person name="Poehlein A."/>
            <person name="Beck M.H."/>
            <person name="Bengelsdorf F.R."/>
            <person name="Daniel R."/>
            <person name="Duerre P."/>
        </authorList>
    </citation>
    <scope>NUCLEOTIDE SEQUENCE [LARGE SCALE GENOMIC DNA]</scope>
    <source>
        <strain evidence="2 3">DSM-3847</strain>
    </source>
</reference>
<dbReference type="RefSeq" id="WP_066086334.1">
    <property type="nucleotide sequence ID" value="NZ_LRVM01000003.1"/>
</dbReference>
<dbReference type="PANTHER" id="PTHR18901:SF38">
    <property type="entry name" value="PSEUDOURIDINE-5'-PHOSPHATASE"/>
    <property type="match status" value="1"/>
</dbReference>
<dbReference type="Proteomes" id="UP000070539">
    <property type="component" value="Unassembled WGS sequence"/>
</dbReference>
<keyword evidence="2" id="KW-0378">Hydrolase</keyword>
<evidence type="ECO:0000313" key="3">
    <source>
        <dbReference type="Proteomes" id="UP000070539"/>
    </source>
</evidence>
<dbReference type="InterPro" id="IPR036412">
    <property type="entry name" value="HAD-like_sf"/>
</dbReference>
<dbReference type="Pfam" id="PF13419">
    <property type="entry name" value="HAD_2"/>
    <property type="match status" value="1"/>
</dbReference>
<evidence type="ECO:0000313" key="2">
    <source>
        <dbReference type="EMBL" id="KXL53365.1"/>
    </source>
</evidence>
<organism evidence="2 3">
    <name type="scientific">Anaerotignum neopropionicum</name>
    <dbReference type="NCBI Taxonomy" id="36847"/>
    <lineage>
        <taxon>Bacteria</taxon>
        <taxon>Bacillati</taxon>
        <taxon>Bacillota</taxon>
        <taxon>Clostridia</taxon>
        <taxon>Lachnospirales</taxon>
        <taxon>Anaerotignaceae</taxon>
        <taxon>Anaerotignum</taxon>
    </lineage>
</organism>
<proteinExistence type="predicted"/>
<dbReference type="OrthoDB" id="9797743at2"/>
<dbReference type="InterPro" id="IPR041492">
    <property type="entry name" value="HAD_2"/>
</dbReference>
<dbReference type="PANTHER" id="PTHR18901">
    <property type="entry name" value="2-DEOXYGLUCOSE-6-PHOSPHATE PHOSPHATASE 2"/>
    <property type="match status" value="1"/>
</dbReference>
<evidence type="ECO:0000259" key="1">
    <source>
        <dbReference type="PROSITE" id="PS50969"/>
    </source>
</evidence>
<sequence>MKSIIFDLDGTLIDSMPVWKNTGRNFLLNHGFAVPENLHSVVKAQTIGQTAEYFRKDLGVTHTPEEIINEIIQYVEDAYKNTIPLKPYAKEFLDKELENGTKMCVLTASEASYIHPALERLDLIKYFQFILTCTETGHYKTDPQVFRIAMEKLGGNLENTIVFEDALYAVEGAKKGGFTVYAVADPVTEADSGVIRAVADKYIKSYKELL</sequence>
<dbReference type="GO" id="GO:0016791">
    <property type="term" value="F:phosphatase activity"/>
    <property type="evidence" value="ECO:0007669"/>
    <property type="project" value="TreeGrafter"/>
</dbReference>
<dbReference type="EC" id="3.1.3.-" evidence="2"/>
<keyword evidence="3" id="KW-1185">Reference proteome</keyword>
<dbReference type="Gene3D" id="3.40.50.1000">
    <property type="entry name" value="HAD superfamily/HAD-like"/>
    <property type="match status" value="1"/>
</dbReference>